<dbReference type="PANTHER" id="PTHR30026">
    <property type="entry name" value="OUTER MEMBRANE PROTEIN TOLC"/>
    <property type="match status" value="1"/>
</dbReference>
<dbReference type="Proteomes" id="UP000292039">
    <property type="component" value="Unassembled WGS sequence"/>
</dbReference>
<evidence type="ECO:0000256" key="1">
    <source>
        <dbReference type="ARBA" id="ARBA00004442"/>
    </source>
</evidence>
<dbReference type="SUPFAM" id="SSF56954">
    <property type="entry name" value="Outer membrane efflux proteins (OEP)"/>
    <property type="match status" value="1"/>
</dbReference>
<evidence type="ECO:0000256" key="5">
    <source>
        <dbReference type="ARBA" id="ARBA00022692"/>
    </source>
</evidence>
<comment type="subcellular location">
    <subcellularLocation>
        <location evidence="1">Cell outer membrane</location>
    </subcellularLocation>
</comment>
<name>A0A4Q7MMB6_9BURK</name>
<dbReference type="GO" id="GO:0015288">
    <property type="term" value="F:porin activity"/>
    <property type="evidence" value="ECO:0007669"/>
    <property type="project" value="TreeGrafter"/>
</dbReference>
<protein>
    <submittedName>
        <fullName evidence="8">Protease secretion system outer membrane protein</fullName>
    </submittedName>
</protein>
<dbReference type="NCBIfam" id="TIGR01844">
    <property type="entry name" value="type_I_sec_TolC"/>
    <property type="match status" value="1"/>
</dbReference>
<dbReference type="Pfam" id="PF02321">
    <property type="entry name" value="OEP"/>
    <property type="match status" value="2"/>
</dbReference>
<dbReference type="GO" id="GO:0009279">
    <property type="term" value="C:cell outer membrane"/>
    <property type="evidence" value="ECO:0007669"/>
    <property type="project" value="UniProtKB-SubCell"/>
</dbReference>
<dbReference type="Gene3D" id="1.20.1600.10">
    <property type="entry name" value="Outer membrane efflux proteins (OEP)"/>
    <property type="match status" value="1"/>
</dbReference>
<proteinExistence type="inferred from homology"/>
<evidence type="ECO:0000256" key="2">
    <source>
        <dbReference type="ARBA" id="ARBA00007613"/>
    </source>
</evidence>
<dbReference type="InterPro" id="IPR003423">
    <property type="entry name" value="OMP_efflux"/>
</dbReference>
<organism evidence="8 9">
    <name type="scientific">Kerstersia gyiorum</name>
    <dbReference type="NCBI Taxonomy" id="206506"/>
    <lineage>
        <taxon>Bacteria</taxon>
        <taxon>Pseudomonadati</taxon>
        <taxon>Pseudomonadota</taxon>
        <taxon>Betaproteobacteria</taxon>
        <taxon>Burkholderiales</taxon>
        <taxon>Alcaligenaceae</taxon>
        <taxon>Kerstersia</taxon>
    </lineage>
</organism>
<dbReference type="GO" id="GO:0008233">
    <property type="term" value="F:peptidase activity"/>
    <property type="evidence" value="ECO:0007669"/>
    <property type="project" value="UniProtKB-KW"/>
</dbReference>
<comment type="similarity">
    <text evidence="2">Belongs to the outer membrane factor (OMF) (TC 1.B.17) family.</text>
</comment>
<evidence type="ECO:0000313" key="8">
    <source>
        <dbReference type="EMBL" id="RZS69575.1"/>
    </source>
</evidence>
<keyword evidence="6" id="KW-0472">Membrane</keyword>
<dbReference type="EMBL" id="SGWZ01000003">
    <property type="protein sequence ID" value="RZS69575.1"/>
    <property type="molecule type" value="Genomic_DNA"/>
</dbReference>
<dbReference type="GO" id="GO:0015562">
    <property type="term" value="F:efflux transmembrane transporter activity"/>
    <property type="evidence" value="ECO:0007669"/>
    <property type="project" value="InterPro"/>
</dbReference>
<keyword evidence="5" id="KW-0812">Transmembrane</keyword>
<keyword evidence="3" id="KW-0813">Transport</keyword>
<dbReference type="PANTHER" id="PTHR30026:SF20">
    <property type="entry name" value="OUTER MEMBRANE PROTEIN TOLC"/>
    <property type="match status" value="1"/>
</dbReference>
<dbReference type="InterPro" id="IPR051906">
    <property type="entry name" value="TolC-like"/>
</dbReference>
<keyword evidence="8" id="KW-0378">Hydrolase</keyword>
<dbReference type="GO" id="GO:1990281">
    <property type="term" value="C:efflux pump complex"/>
    <property type="evidence" value="ECO:0007669"/>
    <property type="project" value="TreeGrafter"/>
</dbReference>
<evidence type="ECO:0000256" key="4">
    <source>
        <dbReference type="ARBA" id="ARBA00022452"/>
    </source>
</evidence>
<keyword evidence="7" id="KW-0998">Cell outer membrane</keyword>
<dbReference type="InterPro" id="IPR010130">
    <property type="entry name" value="T1SS_OMP_TolC"/>
</dbReference>
<keyword evidence="4" id="KW-1134">Transmembrane beta strand</keyword>
<evidence type="ECO:0000256" key="3">
    <source>
        <dbReference type="ARBA" id="ARBA00022448"/>
    </source>
</evidence>
<evidence type="ECO:0000256" key="7">
    <source>
        <dbReference type="ARBA" id="ARBA00023237"/>
    </source>
</evidence>
<evidence type="ECO:0000256" key="6">
    <source>
        <dbReference type="ARBA" id="ARBA00023136"/>
    </source>
</evidence>
<evidence type="ECO:0000313" key="9">
    <source>
        <dbReference type="Proteomes" id="UP000292039"/>
    </source>
</evidence>
<comment type="caution">
    <text evidence="8">The sequence shown here is derived from an EMBL/GenBank/DDBJ whole genome shotgun (WGS) entry which is preliminary data.</text>
</comment>
<accession>A0A4Q7MMB6</accession>
<keyword evidence="8" id="KW-0645">Protease</keyword>
<dbReference type="AlphaFoldDB" id="A0A4Q7MMB6"/>
<gene>
    <name evidence="8" type="ORF">EV679_2178</name>
</gene>
<dbReference type="GO" id="GO:0006508">
    <property type="term" value="P:proteolysis"/>
    <property type="evidence" value="ECO:0007669"/>
    <property type="project" value="UniProtKB-KW"/>
</dbReference>
<reference evidence="8 9" key="1">
    <citation type="submission" date="2019-02" db="EMBL/GenBank/DDBJ databases">
        <title>Genomic Encyclopedia of Type Strains, Phase IV (KMG-IV): sequencing the most valuable type-strain genomes for metagenomic binning, comparative biology and taxonomic classification.</title>
        <authorList>
            <person name="Goeker M."/>
        </authorList>
    </citation>
    <scope>NUCLEOTIDE SEQUENCE [LARGE SCALE GENOMIC DNA]</scope>
    <source>
        <strain evidence="8 9">DSM 16618</strain>
    </source>
</reference>
<sequence length="523" mass="57932">MTGPEMTEMGGWRTGKRGQRAGIRGGRAIGRVSHPVSIAVVALLLCLDSGHHAQAEPAGVQPPSVLVLRQTQPVAFAAPHQLEDQASDRQAEQLPALDLVQAYERMLLNDPQVQGARAAQLAGQDAGKLARAALLPQASINYMRNRTQQTEYYDSPLTGHVRAEDTFYGRRAGLTVEQTLFDYSAISTYRMGKTQAEYADIQYRLQFQQQAVTLIDAYLNAVLARDALALARRQVRVYQDMLNGNERLMAEGEGTRIDILETRTQLGATQAELVNHENALADRLRELSAIVGATVTASALLDINPHSGAPALPEDDLAVLQADIQQQNPEVQAARLAVRYNDLTVEREKGQFMPRVSLFATHERIVSDTINNKGRDYRSNTIGLQVSIPIFSGGSSYYATRQASHRLEQAQHELEQVTRSTVTTLEQYYRVYHGSAERVKTLQQNVADSMELIAAMHKSVAGGERTNTDALHAERESYRARQDLIRSHVEWLQAYAKLQFYAGRFSEDDVLALNGQLVAQEGN</sequence>